<feature type="compositionally biased region" description="Polar residues" evidence="1">
    <location>
        <begin position="299"/>
        <end position="316"/>
    </location>
</feature>
<evidence type="ECO:0000313" key="2">
    <source>
        <dbReference type="EMBL" id="KFO38481.1"/>
    </source>
</evidence>
<sequence length="316" mass="34459">MEKIRSSEEGEPVLCPREVASAESTRIVGRDTPGSQGICPTGERTSAGGDGQHHLGCRCWHRELEATTEIWRVSRGEERLQEMTGSVLPELGHPEQAVPVGVQVGTLHAKNWKAVHVWGLAAPCESKRILLLPFLLCSQSLTFSSSQGPAQATAHTTFLCQGGPTPPELTEEEWKQEEKEEQELELEEEEGRQAAKGDACLGTALLANIMTSHSLAEQTEARVGAIALRHEPDCVQLGKGWRSGERHTQRTQEASPCVVLLPEDVGTAPSAALLDSDWRPKQDPRNGLPGAESRHHGLFQSNPWDSSQNCLARQPT</sequence>
<feature type="region of interest" description="Disordered" evidence="1">
    <location>
        <begin position="1"/>
        <end position="50"/>
    </location>
</feature>
<keyword evidence="3" id="KW-1185">Reference proteome</keyword>
<feature type="region of interest" description="Disordered" evidence="1">
    <location>
        <begin position="160"/>
        <end position="193"/>
    </location>
</feature>
<evidence type="ECO:0000256" key="1">
    <source>
        <dbReference type="SAM" id="MobiDB-lite"/>
    </source>
</evidence>
<gene>
    <name evidence="2" type="ORF">H920_00130</name>
</gene>
<dbReference type="AlphaFoldDB" id="A0A091ERR9"/>
<proteinExistence type="predicted"/>
<reference evidence="2 3" key="1">
    <citation type="submission" date="2013-11" db="EMBL/GenBank/DDBJ databases">
        <title>The Damaraland mole rat (Fukomys damarensis) genome and evolution of African mole rats.</title>
        <authorList>
            <person name="Gladyshev V.N."/>
            <person name="Fang X."/>
        </authorList>
    </citation>
    <scope>NUCLEOTIDE SEQUENCE [LARGE SCALE GENOMIC DNA]</scope>
    <source>
        <tissue evidence="2">Liver</tissue>
    </source>
</reference>
<organism evidence="2 3">
    <name type="scientific">Fukomys damarensis</name>
    <name type="common">Damaraland mole rat</name>
    <name type="synonym">Cryptomys damarensis</name>
    <dbReference type="NCBI Taxonomy" id="885580"/>
    <lineage>
        <taxon>Eukaryota</taxon>
        <taxon>Metazoa</taxon>
        <taxon>Chordata</taxon>
        <taxon>Craniata</taxon>
        <taxon>Vertebrata</taxon>
        <taxon>Euteleostomi</taxon>
        <taxon>Mammalia</taxon>
        <taxon>Eutheria</taxon>
        <taxon>Euarchontoglires</taxon>
        <taxon>Glires</taxon>
        <taxon>Rodentia</taxon>
        <taxon>Hystricomorpha</taxon>
        <taxon>Bathyergidae</taxon>
        <taxon>Fukomys</taxon>
    </lineage>
</organism>
<evidence type="ECO:0000313" key="3">
    <source>
        <dbReference type="Proteomes" id="UP000028990"/>
    </source>
</evidence>
<feature type="compositionally biased region" description="Acidic residues" evidence="1">
    <location>
        <begin position="179"/>
        <end position="190"/>
    </location>
</feature>
<feature type="region of interest" description="Disordered" evidence="1">
    <location>
        <begin position="271"/>
        <end position="316"/>
    </location>
</feature>
<name>A0A091ERR9_FUKDA</name>
<accession>A0A091ERR9</accession>
<protein>
    <submittedName>
        <fullName evidence="2">Uncharacterized protein</fullName>
    </submittedName>
</protein>
<dbReference type="Proteomes" id="UP000028990">
    <property type="component" value="Unassembled WGS sequence"/>
</dbReference>
<dbReference type="EMBL" id="KN120510">
    <property type="protein sequence ID" value="KFO38481.1"/>
    <property type="molecule type" value="Genomic_DNA"/>
</dbReference>